<protein>
    <submittedName>
        <fullName evidence="2">Uncharacterized protein</fullName>
    </submittedName>
</protein>
<evidence type="ECO:0000313" key="3">
    <source>
        <dbReference type="Proteomes" id="UP001345219"/>
    </source>
</evidence>
<evidence type="ECO:0000256" key="1">
    <source>
        <dbReference type="SAM" id="Phobius"/>
    </source>
</evidence>
<feature type="transmembrane region" description="Helical" evidence="1">
    <location>
        <begin position="6"/>
        <end position="29"/>
    </location>
</feature>
<keyword evidence="1" id="KW-1133">Transmembrane helix</keyword>
<dbReference type="EMBL" id="JAXIOK010000004">
    <property type="protein sequence ID" value="KAK4774083.1"/>
    <property type="molecule type" value="Genomic_DNA"/>
</dbReference>
<comment type="caution">
    <text evidence="2">The sequence shown here is derived from an EMBL/GenBank/DDBJ whole genome shotgun (WGS) entry which is preliminary data.</text>
</comment>
<gene>
    <name evidence="2" type="ORF">SAY87_029102</name>
</gene>
<keyword evidence="1" id="KW-0812">Transmembrane</keyword>
<dbReference type="AlphaFoldDB" id="A0AAN7L0Y7"/>
<keyword evidence="1" id="KW-0472">Membrane</keyword>
<sequence length="127" mass="14707">MVEFIIATISICSSSYSINFLVCIFFVILSNSNGTEFLREKNIEDGKKFLLQYCEEDKSLAGYKLVPDQLSMYYETVYAWVWFGTDSFFSDQDFFQSSPLPHRKVPSCMLIIKIGAQWELELTLLHS</sequence>
<organism evidence="2 3">
    <name type="scientific">Trapa incisa</name>
    <dbReference type="NCBI Taxonomy" id="236973"/>
    <lineage>
        <taxon>Eukaryota</taxon>
        <taxon>Viridiplantae</taxon>
        <taxon>Streptophyta</taxon>
        <taxon>Embryophyta</taxon>
        <taxon>Tracheophyta</taxon>
        <taxon>Spermatophyta</taxon>
        <taxon>Magnoliopsida</taxon>
        <taxon>eudicotyledons</taxon>
        <taxon>Gunneridae</taxon>
        <taxon>Pentapetalae</taxon>
        <taxon>rosids</taxon>
        <taxon>malvids</taxon>
        <taxon>Myrtales</taxon>
        <taxon>Lythraceae</taxon>
        <taxon>Trapa</taxon>
    </lineage>
</organism>
<name>A0AAN7L0Y7_9MYRT</name>
<proteinExistence type="predicted"/>
<evidence type="ECO:0000313" key="2">
    <source>
        <dbReference type="EMBL" id="KAK4774083.1"/>
    </source>
</evidence>
<reference evidence="2 3" key="1">
    <citation type="journal article" date="2023" name="Hortic Res">
        <title>Pangenome of water caltrop reveals structural variations and asymmetric subgenome divergence after allopolyploidization.</title>
        <authorList>
            <person name="Zhang X."/>
            <person name="Chen Y."/>
            <person name="Wang L."/>
            <person name="Yuan Y."/>
            <person name="Fang M."/>
            <person name="Shi L."/>
            <person name="Lu R."/>
            <person name="Comes H.P."/>
            <person name="Ma Y."/>
            <person name="Chen Y."/>
            <person name="Huang G."/>
            <person name="Zhou Y."/>
            <person name="Zheng Z."/>
            <person name="Qiu Y."/>
        </authorList>
    </citation>
    <scope>NUCLEOTIDE SEQUENCE [LARGE SCALE GENOMIC DNA]</scope>
    <source>
        <tissue evidence="2">Roots</tissue>
    </source>
</reference>
<accession>A0AAN7L0Y7</accession>
<dbReference type="Proteomes" id="UP001345219">
    <property type="component" value="Chromosome 22"/>
</dbReference>
<keyword evidence="3" id="KW-1185">Reference proteome</keyword>